<organism evidence="10 11">
    <name type="scientific">Nonomuraea antimicrobica</name>
    <dbReference type="NCBI Taxonomy" id="561173"/>
    <lineage>
        <taxon>Bacteria</taxon>
        <taxon>Bacillati</taxon>
        <taxon>Actinomycetota</taxon>
        <taxon>Actinomycetes</taxon>
        <taxon>Streptosporangiales</taxon>
        <taxon>Streptosporangiaceae</taxon>
        <taxon>Nonomuraea</taxon>
    </lineage>
</organism>
<dbReference type="EMBL" id="BAAAZP010000005">
    <property type="protein sequence ID" value="GAA3644144.1"/>
    <property type="molecule type" value="Genomic_DNA"/>
</dbReference>
<dbReference type="PANTHER" id="PTHR34702">
    <property type="entry name" value="NA(+)/H(+) ANTIPORTER SUBUNIT F1"/>
    <property type="match status" value="1"/>
</dbReference>
<evidence type="ECO:0000256" key="3">
    <source>
        <dbReference type="ARBA" id="ARBA00022448"/>
    </source>
</evidence>
<comment type="similarity">
    <text evidence="2">Belongs to the CPA3 antiporters (TC 2.A.63) subunit F family.</text>
</comment>
<evidence type="ECO:0000313" key="10">
    <source>
        <dbReference type="EMBL" id="GAA3644144.1"/>
    </source>
</evidence>
<keyword evidence="7 9" id="KW-0472">Membrane</keyword>
<evidence type="ECO:0000256" key="1">
    <source>
        <dbReference type="ARBA" id="ARBA00004651"/>
    </source>
</evidence>
<evidence type="ECO:0000256" key="2">
    <source>
        <dbReference type="ARBA" id="ARBA00009212"/>
    </source>
</evidence>
<reference evidence="11" key="1">
    <citation type="journal article" date="2019" name="Int. J. Syst. Evol. Microbiol.">
        <title>The Global Catalogue of Microorganisms (GCM) 10K type strain sequencing project: providing services to taxonomists for standard genome sequencing and annotation.</title>
        <authorList>
            <consortium name="The Broad Institute Genomics Platform"/>
            <consortium name="The Broad Institute Genome Sequencing Center for Infectious Disease"/>
            <person name="Wu L."/>
            <person name="Ma J."/>
        </authorList>
    </citation>
    <scope>NUCLEOTIDE SEQUENCE [LARGE SCALE GENOMIC DNA]</scope>
    <source>
        <strain evidence="11">JCM 16904</strain>
    </source>
</reference>
<comment type="caution">
    <text evidence="10">The sequence shown here is derived from an EMBL/GenBank/DDBJ whole genome shotgun (WGS) entry which is preliminary data.</text>
</comment>
<dbReference type="Pfam" id="PF04066">
    <property type="entry name" value="MrpF_PhaF"/>
    <property type="match status" value="1"/>
</dbReference>
<proteinExistence type="inferred from homology"/>
<keyword evidence="5 9" id="KW-0812">Transmembrane</keyword>
<dbReference type="RefSeq" id="WP_344872140.1">
    <property type="nucleotide sequence ID" value="NZ_BAAAZP010000005.1"/>
</dbReference>
<keyword evidence="6 9" id="KW-1133">Transmembrane helix</keyword>
<evidence type="ECO:0000313" key="11">
    <source>
        <dbReference type="Proteomes" id="UP001500902"/>
    </source>
</evidence>
<evidence type="ECO:0008006" key="12">
    <source>
        <dbReference type="Google" id="ProtNLM"/>
    </source>
</evidence>
<gene>
    <name evidence="10" type="ORF">GCM10022224_003190</name>
</gene>
<feature type="compositionally biased region" description="Basic and acidic residues" evidence="8">
    <location>
        <begin position="101"/>
        <end position="112"/>
    </location>
</feature>
<keyword evidence="11" id="KW-1185">Reference proteome</keyword>
<dbReference type="PANTHER" id="PTHR34702:SF1">
    <property type="entry name" value="NA(+)_H(+) ANTIPORTER SUBUNIT F"/>
    <property type="match status" value="1"/>
</dbReference>
<evidence type="ECO:0000256" key="8">
    <source>
        <dbReference type="SAM" id="MobiDB-lite"/>
    </source>
</evidence>
<name>A0ABP7AZ88_9ACTN</name>
<evidence type="ECO:0000256" key="5">
    <source>
        <dbReference type="ARBA" id="ARBA00022692"/>
    </source>
</evidence>
<sequence>MTTVYLLTLALLGIGAAASLYRVARGPSMLDRAVALDVFTSLSMCGVGAFAVIRNDYSDLPILLVLSLLGFVGSVSLARFFADRTGNPGRTGDSGQAGDPGRAESRAEEGPR</sequence>
<evidence type="ECO:0000256" key="6">
    <source>
        <dbReference type="ARBA" id="ARBA00022989"/>
    </source>
</evidence>
<accession>A0ABP7AZ88</accession>
<dbReference type="InterPro" id="IPR007208">
    <property type="entry name" value="MrpF/PhaF-like"/>
</dbReference>
<feature type="region of interest" description="Disordered" evidence="8">
    <location>
        <begin position="83"/>
        <end position="112"/>
    </location>
</feature>
<comment type="subcellular location">
    <subcellularLocation>
        <location evidence="1">Cell membrane</location>
        <topology evidence="1">Multi-pass membrane protein</topology>
    </subcellularLocation>
</comment>
<evidence type="ECO:0000256" key="9">
    <source>
        <dbReference type="SAM" id="Phobius"/>
    </source>
</evidence>
<protein>
    <recommendedName>
        <fullName evidence="12">Multicomponent Na+:H+ antiporter subunit F</fullName>
    </recommendedName>
</protein>
<feature type="transmembrane region" description="Helical" evidence="9">
    <location>
        <begin position="60"/>
        <end position="82"/>
    </location>
</feature>
<keyword evidence="3" id="KW-0813">Transport</keyword>
<evidence type="ECO:0000256" key="4">
    <source>
        <dbReference type="ARBA" id="ARBA00022475"/>
    </source>
</evidence>
<feature type="transmembrane region" description="Helical" evidence="9">
    <location>
        <begin position="33"/>
        <end position="53"/>
    </location>
</feature>
<dbReference type="Proteomes" id="UP001500902">
    <property type="component" value="Unassembled WGS sequence"/>
</dbReference>
<keyword evidence="4" id="KW-1003">Cell membrane</keyword>
<evidence type="ECO:0000256" key="7">
    <source>
        <dbReference type="ARBA" id="ARBA00023136"/>
    </source>
</evidence>